<gene>
    <name evidence="2" type="ORF">GP486_005544</name>
</gene>
<evidence type="ECO:0000313" key="2">
    <source>
        <dbReference type="EMBL" id="KAH0556624.1"/>
    </source>
</evidence>
<evidence type="ECO:0000256" key="1">
    <source>
        <dbReference type="SAM" id="MobiDB-lite"/>
    </source>
</evidence>
<reference evidence="2" key="1">
    <citation type="submission" date="2021-03" db="EMBL/GenBank/DDBJ databases">
        <title>Comparative genomics and phylogenomic investigation of the class Geoglossomycetes provide insights into ecological specialization and systematics.</title>
        <authorList>
            <person name="Melie T."/>
            <person name="Pirro S."/>
            <person name="Miller A.N."/>
            <person name="Quandt A."/>
        </authorList>
    </citation>
    <scope>NUCLEOTIDE SEQUENCE</scope>
    <source>
        <strain evidence="2">CAQ_001_2017</strain>
    </source>
</reference>
<feature type="region of interest" description="Disordered" evidence="1">
    <location>
        <begin position="91"/>
        <end position="193"/>
    </location>
</feature>
<feature type="compositionally biased region" description="Polar residues" evidence="1">
    <location>
        <begin position="183"/>
        <end position="193"/>
    </location>
</feature>
<protein>
    <submittedName>
        <fullName evidence="2">Uncharacterized protein</fullName>
    </submittedName>
</protein>
<keyword evidence="3" id="KW-1185">Reference proteome</keyword>
<accession>A0A9P8L8Y4</accession>
<feature type="compositionally biased region" description="Polar residues" evidence="1">
    <location>
        <begin position="157"/>
        <end position="171"/>
    </location>
</feature>
<sequence length="238" mass="25319">MSDHDRIPNGVKWIDTANIERPRRTTASFAPCRATDREADTALVSGASRPKELNSQSYLNAMRSRGRSPGQPALTASFASCRATDPEAGTALVSGASRPKGSNKQSYPNAMESRRRSPGRPVPTAVRTRGTPWDRERPGAEPETGALQAVVRDGTKSRTAAPTRVPSQSARGASPKTIRTHASGKSPSPQNHQVGLNHVLTLASQLPKVIATVRTSSVPHPPPRTGGSLGNQHADFVE</sequence>
<evidence type="ECO:0000313" key="3">
    <source>
        <dbReference type="Proteomes" id="UP000750711"/>
    </source>
</evidence>
<dbReference type="Proteomes" id="UP000750711">
    <property type="component" value="Unassembled WGS sequence"/>
</dbReference>
<feature type="region of interest" description="Disordered" evidence="1">
    <location>
        <begin position="215"/>
        <end position="238"/>
    </location>
</feature>
<dbReference type="AlphaFoldDB" id="A0A9P8L8Y4"/>
<organism evidence="2 3">
    <name type="scientific">Trichoglossum hirsutum</name>
    <dbReference type="NCBI Taxonomy" id="265104"/>
    <lineage>
        <taxon>Eukaryota</taxon>
        <taxon>Fungi</taxon>
        <taxon>Dikarya</taxon>
        <taxon>Ascomycota</taxon>
        <taxon>Pezizomycotina</taxon>
        <taxon>Geoglossomycetes</taxon>
        <taxon>Geoglossales</taxon>
        <taxon>Geoglossaceae</taxon>
        <taxon>Trichoglossum</taxon>
    </lineage>
</organism>
<name>A0A9P8L8Y4_9PEZI</name>
<dbReference type="EMBL" id="JAGHQM010001052">
    <property type="protein sequence ID" value="KAH0556624.1"/>
    <property type="molecule type" value="Genomic_DNA"/>
</dbReference>
<comment type="caution">
    <text evidence="2">The sequence shown here is derived from an EMBL/GenBank/DDBJ whole genome shotgun (WGS) entry which is preliminary data.</text>
</comment>
<proteinExistence type="predicted"/>